<proteinExistence type="predicted"/>
<dbReference type="Gene3D" id="3.60.10.10">
    <property type="entry name" value="Endonuclease/exonuclease/phosphatase"/>
    <property type="match status" value="1"/>
</dbReference>
<evidence type="ECO:0000313" key="3">
    <source>
        <dbReference type="Proteomes" id="UP000823941"/>
    </source>
</evidence>
<dbReference type="SUPFAM" id="SSF56672">
    <property type="entry name" value="DNA/RNA polymerases"/>
    <property type="match status" value="1"/>
</dbReference>
<name>A0ABQ7R0X8_PLUXY</name>
<dbReference type="Pfam" id="PF00078">
    <property type="entry name" value="RVT_1"/>
    <property type="match status" value="1"/>
</dbReference>
<dbReference type="PANTHER" id="PTHR47510">
    <property type="entry name" value="REVERSE TRANSCRIPTASE DOMAIN-CONTAINING PROTEIN"/>
    <property type="match status" value="1"/>
</dbReference>
<dbReference type="SUPFAM" id="SSF56219">
    <property type="entry name" value="DNase I-like"/>
    <property type="match status" value="1"/>
</dbReference>
<dbReference type="EMBL" id="JAHIBW010000005">
    <property type="protein sequence ID" value="KAG7310951.1"/>
    <property type="molecule type" value="Genomic_DNA"/>
</dbReference>
<dbReference type="CDD" id="cd01650">
    <property type="entry name" value="RT_nLTR_like"/>
    <property type="match status" value="1"/>
</dbReference>
<dbReference type="InterPro" id="IPR000477">
    <property type="entry name" value="RT_dom"/>
</dbReference>
<dbReference type="Pfam" id="PF03372">
    <property type="entry name" value="Exo_endo_phos"/>
    <property type="match status" value="1"/>
</dbReference>
<accession>A0ABQ7R0X8</accession>
<dbReference type="PROSITE" id="PS50878">
    <property type="entry name" value="RT_POL"/>
    <property type="match status" value="1"/>
</dbReference>
<dbReference type="InterPro" id="IPR036691">
    <property type="entry name" value="Endo/exonu/phosph_ase_sf"/>
</dbReference>
<sequence length="955" mass="109710">MYNIYYQNVNRIRSKTTDVYLNILNSNFDIICLTETNLNSSVFDGEVLDNRYNVFRRDRYTSSSSKSDGGGVLIAVQKHLNVLQHHSMSSDVEDIWISILPNSPSSPKINLCVCYLPPDLPNDKSTSFYNKLQNNLLENHTSDINLIIGDFNIPTLSWHSMSNDPNILKPSSPSDFRSTLLVSTLALCNLSQFNNVPNKNGRWLDLVLSNKQSIAVTETDPISRVDRHHPPLLIELDNSSLSSKRIKTKKRLRLNFEKADYLKIRHELTAVDWSVVLSDDDIDLAVESFYEELHNIIIKHVPLSKDDSHIYPVWFSPPLKHCLNEKLKYHKRFKKFGNPRDYDTYAMLRTRSKTLMKSCYKSFISSTEASLEGNTKSFWRFINNRKGKKTIPSSMSLGGKTASDSQGITELLSEYFASVFEKPSSPTQQFQLDNMVNDSLSKIILSEDEVIRKIKSLDTNKGAGPDKIPARFIKNCCDQLSYPLTLLFNRSLETGVFPSCWKLAHVVPIHKAGDNTNCENYRPISILSCIAKLFESLVYNFFFSHIKPLLSEHQHGFVKGKSISSNLLEYKNYLCTAFSRRGQVDSIYTDFKKAFDKVNHSLLCTKLSCYGVHGSLLRWVESYLHKRSQLVAIGGYQSSPVLIDSGVPQGSHLGPLFFIVFINDLIHRLSCRCLLYADDLKVFHSIETDNDCALLQRDADAISEWCHANNMYLNVSKCFIITFTNKKAYIKNKYKLEGQVLERKTVAKDLGILFDQKLTFRDHYDHIINKAYGMLGFVVRSTKGFKNPNSFIYLYNALIRSVLEYGSIIWSPHYAVHSERIEGVQKKMLRILSFKSGYGRSLISYTQRLGQFNVTPLYVRRMHQDLLYLHKIIHSVIDSPTLLSLINFNTKPNPRHPKPFHLQSYKNNISFFNPIARMCRLYNDYASTKDSVVDVFDPKVIRFKRQVRMLKFDTE</sequence>
<dbReference type="PANTHER" id="PTHR47510:SF3">
    <property type="entry name" value="ENDO_EXONUCLEASE_PHOSPHATASE DOMAIN-CONTAINING PROTEIN"/>
    <property type="match status" value="1"/>
</dbReference>
<protein>
    <recommendedName>
        <fullName evidence="1">Reverse transcriptase domain-containing protein</fullName>
    </recommendedName>
</protein>
<feature type="domain" description="Reverse transcriptase" evidence="1">
    <location>
        <begin position="490"/>
        <end position="741"/>
    </location>
</feature>
<gene>
    <name evidence="2" type="ORF">JYU34_003797</name>
</gene>
<dbReference type="InterPro" id="IPR043502">
    <property type="entry name" value="DNA/RNA_pol_sf"/>
</dbReference>
<dbReference type="InterPro" id="IPR005135">
    <property type="entry name" value="Endo/exonuclease/phosphatase"/>
</dbReference>
<keyword evidence="3" id="KW-1185">Reference proteome</keyword>
<evidence type="ECO:0000259" key="1">
    <source>
        <dbReference type="PROSITE" id="PS50878"/>
    </source>
</evidence>
<organism evidence="2 3">
    <name type="scientific">Plutella xylostella</name>
    <name type="common">Diamondback moth</name>
    <name type="synonym">Plutella maculipennis</name>
    <dbReference type="NCBI Taxonomy" id="51655"/>
    <lineage>
        <taxon>Eukaryota</taxon>
        <taxon>Metazoa</taxon>
        <taxon>Ecdysozoa</taxon>
        <taxon>Arthropoda</taxon>
        <taxon>Hexapoda</taxon>
        <taxon>Insecta</taxon>
        <taxon>Pterygota</taxon>
        <taxon>Neoptera</taxon>
        <taxon>Endopterygota</taxon>
        <taxon>Lepidoptera</taxon>
        <taxon>Glossata</taxon>
        <taxon>Ditrysia</taxon>
        <taxon>Yponomeutoidea</taxon>
        <taxon>Plutellidae</taxon>
        <taxon>Plutella</taxon>
    </lineage>
</organism>
<evidence type="ECO:0000313" key="2">
    <source>
        <dbReference type="EMBL" id="KAG7310951.1"/>
    </source>
</evidence>
<dbReference type="Proteomes" id="UP000823941">
    <property type="component" value="Chromosome 5"/>
</dbReference>
<comment type="caution">
    <text evidence="2">The sequence shown here is derived from an EMBL/GenBank/DDBJ whole genome shotgun (WGS) entry which is preliminary data.</text>
</comment>
<reference evidence="2 3" key="1">
    <citation type="submission" date="2021-06" db="EMBL/GenBank/DDBJ databases">
        <title>A haploid diamondback moth (Plutella xylostella L.) genome assembly resolves 31 chromosomes and identifies a diamide resistance mutation.</title>
        <authorList>
            <person name="Ward C.M."/>
            <person name="Perry K.D."/>
            <person name="Baker G."/>
            <person name="Powis K."/>
            <person name="Heckel D.G."/>
            <person name="Baxter S.W."/>
        </authorList>
    </citation>
    <scope>NUCLEOTIDE SEQUENCE [LARGE SCALE GENOMIC DNA]</scope>
    <source>
        <strain evidence="2 3">LV</strain>
        <tissue evidence="2">Single pupa</tissue>
    </source>
</reference>